<keyword evidence="1" id="KW-0732">Signal</keyword>
<sequence>MKALFAAGAVLALAVVARAEESGPKAGEKAPALKAFGVVGKVEGKEADFVADRKGEPTIYVFVQAEEGGIPVGGRPAARFMKELDNKIGDTADKAEVVAVWLGEKAFDKHKEYLPRINMSLKFAKTSLAAFGGEKSGPNNWNVNPDVHLTVVIVTKGKVAKSFAFTSVNETDVKPVLEELGKAIKSK</sequence>
<dbReference type="EMBL" id="CP025958">
    <property type="protein sequence ID" value="AWM40057.1"/>
    <property type="molecule type" value="Genomic_DNA"/>
</dbReference>
<feature type="chain" id="PRO_5016406278" evidence="1">
    <location>
        <begin position="20"/>
        <end position="187"/>
    </location>
</feature>
<gene>
    <name evidence="2" type="ORF">C1280_25665</name>
</gene>
<dbReference type="KEGG" id="gog:C1280_25665"/>
<evidence type="ECO:0000313" key="3">
    <source>
        <dbReference type="Proteomes" id="UP000245802"/>
    </source>
</evidence>
<feature type="signal peptide" evidence="1">
    <location>
        <begin position="1"/>
        <end position="19"/>
    </location>
</feature>
<protein>
    <submittedName>
        <fullName evidence="2">Uncharacterized protein</fullName>
    </submittedName>
</protein>
<dbReference type="Proteomes" id="UP000245802">
    <property type="component" value="Chromosome"/>
</dbReference>
<keyword evidence="3" id="KW-1185">Reference proteome</keyword>
<evidence type="ECO:0000256" key="1">
    <source>
        <dbReference type="SAM" id="SignalP"/>
    </source>
</evidence>
<dbReference type="OrthoDB" id="280791at2"/>
<proteinExistence type="predicted"/>
<name>A0A2Z3H936_9BACT</name>
<evidence type="ECO:0000313" key="2">
    <source>
        <dbReference type="EMBL" id="AWM40057.1"/>
    </source>
</evidence>
<dbReference type="AlphaFoldDB" id="A0A2Z3H936"/>
<accession>A0A2Z3H936</accession>
<organism evidence="2 3">
    <name type="scientific">Gemmata obscuriglobus</name>
    <dbReference type="NCBI Taxonomy" id="114"/>
    <lineage>
        <taxon>Bacteria</taxon>
        <taxon>Pseudomonadati</taxon>
        <taxon>Planctomycetota</taxon>
        <taxon>Planctomycetia</taxon>
        <taxon>Gemmatales</taxon>
        <taxon>Gemmataceae</taxon>
        <taxon>Gemmata</taxon>
    </lineage>
</organism>
<reference evidence="2 3" key="1">
    <citation type="submission" date="2018-01" db="EMBL/GenBank/DDBJ databases">
        <title>G. obscuriglobus.</title>
        <authorList>
            <person name="Franke J."/>
            <person name="Blomberg W."/>
            <person name="Selmecki A."/>
        </authorList>
    </citation>
    <scope>NUCLEOTIDE SEQUENCE [LARGE SCALE GENOMIC DNA]</scope>
    <source>
        <strain evidence="2 3">DSM 5831</strain>
    </source>
</reference>
<dbReference type="RefSeq" id="WP_010047789.1">
    <property type="nucleotide sequence ID" value="NZ_CP025958.1"/>
</dbReference>